<dbReference type="RefSeq" id="WP_243642696.1">
    <property type="nucleotide sequence ID" value="NZ_JANKBG010000008.1"/>
</dbReference>
<dbReference type="PRINTS" id="PR00035">
    <property type="entry name" value="HTHGNTR"/>
</dbReference>
<dbReference type="GO" id="GO:0003677">
    <property type="term" value="F:DNA binding"/>
    <property type="evidence" value="ECO:0007669"/>
    <property type="project" value="UniProtKB-KW"/>
</dbReference>
<evidence type="ECO:0000256" key="2">
    <source>
        <dbReference type="ARBA" id="ARBA00023125"/>
    </source>
</evidence>
<evidence type="ECO:0000256" key="3">
    <source>
        <dbReference type="ARBA" id="ARBA00023163"/>
    </source>
</evidence>
<dbReference type="CDD" id="cd07377">
    <property type="entry name" value="WHTH_GntR"/>
    <property type="match status" value="1"/>
</dbReference>
<dbReference type="InterPro" id="IPR036390">
    <property type="entry name" value="WH_DNA-bd_sf"/>
</dbReference>
<dbReference type="InterPro" id="IPR036388">
    <property type="entry name" value="WH-like_DNA-bd_sf"/>
</dbReference>
<dbReference type="SUPFAM" id="SSF64288">
    <property type="entry name" value="Chorismate lyase-like"/>
    <property type="match status" value="1"/>
</dbReference>
<dbReference type="InterPro" id="IPR011663">
    <property type="entry name" value="UTRA"/>
</dbReference>
<evidence type="ECO:0000313" key="5">
    <source>
        <dbReference type="EMBL" id="TCU60211.1"/>
    </source>
</evidence>
<dbReference type="Gene3D" id="3.40.1410.10">
    <property type="entry name" value="Chorismate lyase-like"/>
    <property type="match status" value="1"/>
</dbReference>
<dbReference type="Pfam" id="PF00392">
    <property type="entry name" value="GntR"/>
    <property type="match status" value="1"/>
</dbReference>
<keyword evidence="3" id="KW-0804">Transcription</keyword>
<protein>
    <submittedName>
        <fullName evidence="5">GntR family transcriptional regulator</fullName>
    </submittedName>
</protein>
<dbReference type="Pfam" id="PF07702">
    <property type="entry name" value="UTRA"/>
    <property type="match status" value="1"/>
</dbReference>
<gene>
    <name evidence="5" type="ORF">EDD61_10870</name>
</gene>
<dbReference type="SUPFAM" id="SSF46785">
    <property type="entry name" value="Winged helix' DNA-binding domain"/>
    <property type="match status" value="1"/>
</dbReference>
<dbReference type="Proteomes" id="UP000295773">
    <property type="component" value="Unassembled WGS sequence"/>
</dbReference>
<keyword evidence="6" id="KW-1185">Reference proteome</keyword>
<dbReference type="Gene3D" id="1.10.10.10">
    <property type="entry name" value="Winged helix-like DNA-binding domain superfamily/Winged helix DNA-binding domain"/>
    <property type="match status" value="1"/>
</dbReference>
<keyword evidence="1" id="KW-0805">Transcription regulation</keyword>
<dbReference type="SMART" id="SM00345">
    <property type="entry name" value="HTH_GNTR"/>
    <property type="match status" value="1"/>
</dbReference>
<dbReference type="EMBL" id="SMBP01000008">
    <property type="protein sequence ID" value="TCU60211.1"/>
    <property type="molecule type" value="Genomic_DNA"/>
</dbReference>
<evidence type="ECO:0000256" key="1">
    <source>
        <dbReference type="ARBA" id="ARBA00023015"/>
    </source>
</evidence>
<dbReference type="PANTHER" id="PTHR44846">
    <property type="entry name" value="MANNOSYL-D-GLYCERATE TRANSPORT/METABOLISM SYSTEM REPRESSOR MNGR-RELATED"/>
    <property type="match status" value="1"/>
</dbReference>
<evidence type="ECO:0000313" key="6">
    <source>
        <dbReference type="Proteomes" id="UP000295773"/>
    </source>
</evidence>
<dbReference type="InterPro" id="IPR000524">
    <property type="entry name" value="Tscrpt_reg_HTH_GntR"/>
</dbReference>
<reference evidence="5 6" key="1">
    <citation type="submission" date="2019-03" db="EMBL/GenBank/DDBJ databases">
        <title>Genomic Encyclopedia of Type Strains, Phase IV (KMG-IV): sequencing the most valuable type-strain genomes for metagenomic binning, comparative biology and taxonomic classification.</title>
        <authorList>
            <person name="Goeker M."/>
        </authorList>
    </citation>
    <scope>NUCLEOTIDE SEQUENCE [LARGE SCALE GENOMIC DNA]</scope>
    <source>
        <strain evidence="5 6">DSM 29481</strain>
    </source>
</reference>
<keyword evidence="2" id="KW-0238">DNA-binding</keyword>
<feature type="domain" description="HTH gntR-type" evidence="4">
    <location>
        <begin position="18"/>
        <end position="86"/>
    </location>
</feature>
<organism evidence="5 6">
    <name type="scientific">Longicatena caecimuris</name>
    <dbReference type="NCBI Taxonomy" id="1796635"/>
    <lineage>
        <taxon>Bacteria</taxon>
        <taxon>Bacillati</taxon>
        <taxon>Bacillota</taxon>
        <taxon>Erysipelotrichia</taxon>
        <taxon>Erysipelotrichales</taxon>
        <taxon>Erysipelotrichaceae</taxon>
        <taxon>Longicatena</taxon>
    </lineage>
</organism>
<dbReference type="PROSITE" id="PS50949">
    <property type="entry name" value="HTH_GNTR"/>
    <property type="match status" value="1"/>
</dbReference>
<dbReference type="InterPro" id="IPR028978">
    <property type="entry name" value="Chorismate_lyase_/UTRA_dom_sf"/>
</dbReference>
<dbReference type="PANTHER" id="PTHR44846:SF1">
    <property type="entry name" value="MANNOSYL-D-GLYCERATE TRANSPORT_METABOLISM SYSTEM REPRESSOR MNGR-RELATED"/>
    <property type="match status" value="1"/>
</dbReference>
<proteinExistence type="predicted"/>
<name>A0A4R3TDX1_9FIRM</name>
<dbReference type="SMART" id="SM00866">
    <property type="entry name" value="UTRA"/>
    <property type="match status" value="1"/>
</dbReference>
<dbReference type="GO" id="GO:0003700">
    <property type="term" value="F:DNA-binding transcription factor activity"/>
    <property type="evidence" value="ECO:0007669"/>
    <property type="project" value="InterPro"/>
</dbReference>
<dbReference type="GO" id="GO:0045892">
    <property type="term" value="P:negative regulation of DNA-templated transcription"/>
    <property type="evidence" value="ECO:0007669"/>
    <property type="project" value="TreeGrafter"/>
</dbReference>
<sequence>MIDKNLRQHFRIAKNSPVPLYYQLKSAILELFENGYYKPGDKLPTEAEFCELLDISRPTIRQAFAELIHEGYITRQKAKGTFVSVPKVEGNFFMKLSSYDEEMKSLGLVPSTKVLQKETLPTPEGCQSLWESETSLYLKRLRYADEKEMVVVETYVPSAVFPDIAQHDFETSSLYQIMEERYQCKIAYVDRVVETRLADEEIQSLLHMEQPAVILYVKTKAYTADDRCVEYSTAYYHGERNTFKMRLIQQG</sequence>
<accession>A0A4R3TDX1</accession>
<comment type="caution">
    <text evidence="5">The sequence shown here is derived from an EMBL/GenBank/DDBJ whole genome shotgun (WGS) entry which is preliminary data.</text>
</comment>
<dbReference type="InterPro" id="IPR050679">
    <property type="entry name" value="Bact_HTH_transcr_reg"/>
</dbReference>
<dbReference type="AlphaFoldDB" id="A0A4R3TDX1"/>
<evidence type="ECO:0000259" key="4">
    <source>
        <dbReference type="PROSITE" id="PS50949"/>
    </source>
</evidence>